<dbReference type="HAMAP" id="MF_00283">
    <property type="entry name" value="Phe_tRNA_synth_beta1"/>
    <property type="match status" value="1"/>
</dbReference>
<dbReference type="InterPro" id="IPR004532">
    <property type="entry name" value="Phe-tRNA-ligase_IIc_bsu_bact"/>
</dbReference>
<dbReference type="PROSITE" id="PS51447">
    <property type="entry name" value="FDX_ACB"/>
    <property type="match status" value="1"/>
</dbReference>
<dbReference type="PANTHER" id="PTHR10947:SF0">
    <property type="entry name" value="PHENYLALANINE--TRNA LIGASE BETA SUBUNIT"/>
    <property type="match status" value="1"/>
</dbReference>
<evidence type="ECO:0000259" key="17">
    <source>
        <dbReference type="PROSITE" id="PS50886"/>
    </source>
</evidence>
<feature type="domain" description="FDX-ACB" evidence="18">
    <location>
        <begin position="699"/>
        <end position="792"/>
    </location>
</feature>
<accession>D9SN33</accession>
<feature type="binding site" evidence="15">
    <location>
        <position position="457"/>
    </location>
    <ligand>
        <name>Mg(2+)</name>
        <dbReference type="ChEBI" id="CHEBI:18420"/>
        <note>shared with alpha subunit</note>
    </ligand>
</feature>
<feature type="binding site" evidence="15">
    <location>
        <position position="466"/>
    </location>
    <ligand>
        <name>Mg(2+)</name>
        <dbReference type="ChEBI" id="CHEBI:18420"/>
        <note>shared with alpha subunit</note>
    </ligand>
</feature>
<evidence type="ECO:0000256" key="11">
    <source>
        <dbReference type="ARBA" id="ARBA00022884"/>
    </source>
</evidence>
<dbReference type="InterPro" id="IPR012340">
    <property type="entry name" value="NA-bd_OB-fold"/>
</dbReference>
<evidence type="ECO:0000256" key="13">
    <source>
        <dbReference type="ARBA" id="ARBA00023146"/>
    </source>
</evidence>
<dbReference type="SUPFAM" id="SSF50249">
    <property type="entry name" value="Nucleic acid-binding proteins"/>
    <property type="match status" value="1"/>
</dbReference>
<evidence type="ECO:0000256" key="7">
    <source>
        <dbReference type="ARBA" id="ARBA00022723"/>
    </source>
</evidence>
<dbReference type="Pfam" id="PF03147">
    <property type="entry name" value="FDX-ACB"/>
    <property type="match status" value="1"/>
</dbReference>
<dbReference type="Proteomes" id="UP000002730">
    <property type="component" value="Chromosome"/>
</dbReference>
<dbReference type="CDD" id="cd02796">
    <property type="entry name" value="tRNA_bind_bactPheRS"/>
    <property type="match status" value="1"/>
</dbReference>
<dbReference type="SUPFAM" id="SSF54991">
    <property type="entry name" value="Anticodon-binding domain of PheRS"/>
    <property type="match status" value="1"/>
</dbReference>
<dbReference type="Pfam" id="PF17759">
    <property type="entry name" value="tRNA_synthFbeta"/>
    <property type="match status" value="1"/>
</dbReference>
<dbReference type="InterPro" id="IPR005147">
    <property type="entry name" value="tRNA_synthase_B5-dom"/>
</dbReference>
<dbReference type="GO" id="GO:0016740">
    <property type="term" value="F:transferase activity"/>
    <property type="evidence" value="ECO:0007669"/>
    <property type="project" value="UniProtKB-ARBA"/>
</dbReference>
<evidence type="ECO:0000256" key="12">
    <source>
        <dbReference type="ARBA" id="ARBA00022917"/>
    </source>
</evidence>
<dbReference type="PROSITE" id="PS50886">
    <property type="entry name" value="TRBD"/>
    <property type="match status" value="1"/>
</dbReference>
<evidence type="ECO:0000259" key="19">
    <source>
        <dbReference type="PROSITE" id="PS51483"/>
    </source>
</evidence>
<dbReference type="KEGG" id="ccb:Clocel_2156"/>
<dbReference type="Pfam" id="PF03484">
    <property type="entry name" value="B5"/>
    <property type="match status" value="1"/>
</dbReference>
<evidence type="ECO:0000259" key="18">
    <source>
        <dbReference type="PROSITE" id="PS51447"/>
    </source>
</evidence>
<dbReference type="InterPro" id="IPR045060">
    <property type="entry name" value="Phe-tRNA-ligase_IIc_bsu"/>
</dbReference>
<dbReference type="InterPro" id="IPR002547">
    <property type="entry name" value="tRNA-bd_dom"/>
</dbReference>
<comment type="cofactor">
    <cofactor evidence="15">
        <name>Mg(2+)</name>
        <dbReference type="ChEBI" id="CHEBI:18420"/>
    </cofactor>
    <text evidence="15">Binds 2 magnesium ions per tetramer.</text>
</comment>
<name>D9SN33_CLOC7</name>
<reference evidence="20 21" key="1">
    <citation type="submission" date="2010-08" db="EMBL/GenBank/DDBJ databases">
        <title>Complete sequence of Clostridium cellulovorans 743B.</title>
        <authorList>
            <consortium name="US DOE Joint Genome Institute"/>
            <person name="Lucas S."/>
            <person name="Copeland A."/>
            <person name="Lapidus A."/>
            <person name="Cheng J.-F."/>
            <person name="Bruce D."/>
            <person name="Goodwin L."/>
            <person name="Pitluck S."/>
            <person name="Chertkov O."/>
            <person name="Detter J.C."/>
            <person name="Han C."/>
            <person name="Tapia R."/>
            <person name="Land M."/>
            <person name="Hauser L."/>
            <person name="Chang Y.-J."/>
            <person name="Jeffries C."/>
            <person name="Kyrpides N."/>
            <person name="Ivanova N."/>
            <person name="Mikhailova N."/>
            <person name="Hemme C.L."/>
            <person name="Woyke T."/>
        </authorList>
    </citation>
    <scope>NUCLEOTIDE SEQUENCE [LARGE SCALE GENOMIC DNA]</scope>
    <source>
        <strain evidence="21">ATCC 35296 / DSM 3052 / OCM 3 / 743B</strain>
    </source>
</reference>
<dbReference type="Gene3D" id="3.50.40.10">
    <property type="entry name" value="Phenylalanyl-trna Synthetase, Chain B, domain 3"/>
    <property type="match status" value="1"/>
</dbReference>
<dbReference type="SMART" id="SM00896">
    <property type="entry name" value="FDX-ACB"/>
    <property type="match status" value="1"/>
</dbReference>
<dbReference type="FunFam" id="3.30.56.10:FF:000002">
    <property type="entry name" value="Phenylalanine--tRNA ligase beta subunit"/>
    <property type="match status" value="1"/>
</dbReference>
<dbReference type="SUPFAM" id="SSF46955">
    <property type="entry name" value="Putative DNA-binding domain"/>
    <property type="match status" value="1"/>
</dbReference>
<keyword evidence="9 15" id="KW-0067">ATP-binding</keyword>
<dbReference type="InterPro" id="IPR036690">
    <property type="entry name" value="Fdx_antiC-bd_sf"/>
</dbReference>
<dbReference type="CDD" id="cd00769">
    <property type="entry name" value="PheRS_beta_core"/>
    <property type="match status" value="1"/>
</dbReference>
<sequence length="792" mass="88637">MLVPVKWLKDYVDFDISPKELGDRLTLSGSKLETVEVSGDEIKNVVTGKLIKIEAHPDAEKLSVCQVDINAEEPIQIVTAATNMKEQDIVPVALHGSVLAGGHKIKKGKLRGILSNGMFCSEEELGLAEEGTCHGLMILPESTPIGEDIKTVLSMGKAVLDFEITSNRPDCLSILGMARETAATINTKYKMPNFTYKTTSAENITDLLKVTIQDPLCRRYISKGVKNVKIQPSPAWMQERLEEAGVRPINNIVDITNFVMLELGQPMHAFDARDIRGNSIIVDRASNDEKFSTLDEIERTLTSDILTIRDGEGAIALAGIMGGLNSEIKDDTTTVFFESANFDGKNIRVSSKNLGLRTESSSRFEKDLDPNLPELAMNRALNLIEELGAGEIMEGIIDLYENPVKPHIIEIDSQWVNKFLGLNITKEEMKSCLDRLDLSTEIVDNTLKVTVPTFRIDLNIKEDIAEEIVRIYGYNNVVSTVPKVVSERSGKTVKQITDDLITDTLLGSGLYESISYSFFGEKDFDKVNIAKDSSLRNAVTIKNPLGEDYKLMRTTSLPSMMGNLARNYSRNNEEARLFEIGKVYIKSEDPYELPTEVRTLTIGLYGNVDYLDLKGVVENVLETLGIKKVSYERETENPTFHPGKTAKLMVGREFAGVFGEVHPMVNENWKVDERCYIAELYLDVLYKNASDEKKYKPLPKYPAVTRDLAILVDENILVQEIDEIIKKQGANMIEEVKLFDVYKGKQIPEGKKSVAYSLVYRLANKTLTDEEVNKTHQKILKTLEHKLGAELR</sequence>
<dbReference type="InterPro" id="IPR033714">
    <property type="entry name" value="tRNA_bind_bactPheRS"/>
</dbReference>
<keyword evidence="13 15" id="KW-0030">Aminoacyl-tRNA synthetase</keyword>
<dbReference type="SUPFAM" id="SSF55681">
    <property type="entry name" value="Class II aaRS and biotin synthetases"/>
    <property type="match status" value="1"/>
</dbReference>
<evidence type="ECO:0000256" key="3">
    <source>
        <dbReference type="ARBA" id="ARBA00011209"/>
    </source>
</evidence>
<evidence type="ECO:0000256" key="5">
    <source>
        <dbReference type="ARBA" id="ARBA00022555"/>
    </source>
</evidence>
<dbReference type="EMBL" id="CP002160">
    <property type="protein sequence ID" value="ADL51899.1"/>
    <property type="molecule type" value="Genomic_DNA"/>
</dbReference>
<evidence type="ECO:0000256" key="6">
    <source>
        <dbReference type="ARBA" id="ARBA00022598"/>
    </source>
</evidence>
<keyword evidence="11 16" id="KW-0694">RNA-binding</keyword>
<evidence type="ECO:0000256" key="1">
    <source>
        <dbReference type="ARBA" id="ARBA00004496"/>
    </source>
</evidence>
<dbReference type="eggNOG" id="COG0072">
    <property type="taxonomic scope" value="Bacteria"/>
</dbReference>
<comment type="similarity">
    <text evidence="2 15">Belongs to the phenylalanyl-tRNA synthetase beta subunit family. Type 1 subfamily.</text>
</comment>
<keyword evidence="4 15" id="KW-0963">Cytoplasm</keyword>
<feature type="domain" description="TRNA-binding" evidence="17">
    <location>
        <begin position="39"/>
        <end position="150"/>
    </location>
</feature>
<feature type="binding site" evidence="15">
    <location>
        <position position="467"/>
    </location>
    <ligand>
        <name>Mg(2+)</name>
        <dbReference type="ChEBI" id="CHEBI:18420"/>
        <note>shared with alpha subunit</note>
    </ligand>
</feature>
<dbReference type="Gene3D" id="2.40.50.140">
    <property type="entry name" value="Nucleic acid-binding proteins"/>
    <property type="match status" value="1"/>
</dbReference>
<dbReference type="STRING" id="573061.Clocel_2156"/>
<keyword evidence="7 15" id="KW-0479">Metal-binding</keyword>
<dbReference type="AlphaFoldDB" id="D9SN33"/>
<dbReference type="NCBIfam" id="NF045760">
    <property type="entry name" value="YtpR"/>
    <property type="match status" value="1"/>
</dbReference>
<dbReference type="GO" id="GO:0006432">
    <property type="term" value="P:phenylalanyl-tRNA aminoacylation"/>
    <property type="evidence" value="ECO:0007669"/>
    <property type="project" value="UniProtKB-UniRule"/>
</dbReference>
<dbReference type="InterPro" id="IPR009061">
    <property type="entry name" value="DNA-bd_dom_put_sf"/>
</dbReference>
<evidence type="ECO:0000313" key="20">
    <source>
        <dbReference type="EMBL" id="ADL51899.1"/>
    </source>
</evidence>
<evidence type="ECO:0000256" key="15">
    <source>
        <dbReference type="HAMAP-Rule" id="MF_00283"/>
    </source>
</evidence>
<gene>
    <name evidence="15" type="primary">pheT</name>
    <name evidence="20" type="ordered locus">Clocel_2156</name>
</gene>
<dbReference type="GO" id="GO:0000287">
    <property type="term" value="F:magnesium ion binding"/>
    <property type="evidence" value="ECO:0007669"/>
    <property type="project" value="UniProtKB-UniRule"/>
</dbReference>
<feature type="domain" description="B5" evidence="19">
    <location>
        <begin position="404"/>
        <end position="479"/>
    </location>
</feature>
<feature type="binding site" evidence="15">
    <location>
        <position position="463"/>
    </location>
    <ligand>
        <name>Mg(2+)</name>
        <dbReference type="ChEBI" id="CHEBI:18420"/>
        <note>shared with alpha subunit</note>
    </ligand>
</feature>
<dbReference type="FunFam" id="2.40.50.140:FF:000045">
    <property type="entry name" value="Phenylalanine--tRNA ligase beta subunit"/>
    <property type="match status" value="1"/>
</dbReference>
<dbReference type="GO" id="GO:0004826">
    <property type="term" value="F:phenylalanine-tRNA ligase activity"/>
    <property type="evidence" value="ECO:0007669"/>
    <property type="project" value="UniProtKB-UniRule"/>
</dbReference>
<keyword evidence="12 15" id="KW-0648">Protein biosynthesis</keyword>
<dbReference type="GO" id="GO:0140096">
    <property type="term" value="F:catalytic activity, acting on a protein"/>
    <property type="evidence" value="ECO:0007669"/>
    <property type="project" value="UniProtKB-ARBA"/>
</dbReference>
<keyword evidence="8 15" id="KW-0547">Nucleotide-binding</keyword>
<dbReference type="NCBIfam" id="TIGR00472">
    <property type="entry name" value="pheT_bact"/>
    <property type="match status" value="1"/>
</dbReference>
<evidence type="ECO:0000256" key="16">
    <source>
        <dbReference type="PROSITE-ProRule" id="PRU00209"/>
    </source>
</evidence>
<evidence type="ECO:0000256" key="8">
    <source>
        <dbReference type="ARBA" id="ARBA00022741"/>
    </source>
</evidence>
<dbReference type="InterPro" id="IPR045864">
    <property type="entry name" value="aa-tRNA-synth_II/BPL/LPL"/>
</dbReference>
<comment type="subcellular location">
    <subcellularLocation>
        <location evidence="1 15">Cytoplasm</location>
    </subcellularLocation>
</comment>
<keyword evidence="10 15" id="KW-0460">Magnesium</keyword>
<evidence type="ECO:0000256" key="9">
    <source>
        <dbReference type="ARBA" id="ARBA00022840"/>
    </source>
</evidence>
<dbReference type="Pfam" id="PF01588">
    <property type="entry name" value="tRNA_bind"/>
    <property type="match status" value="1"/>
</dbReference>
<dbReference type="InterPro" id="IPR041616">
    <property type="entry name" value="PheRS_beta_core"/>
</dbReference>
<dbReference type="Gene3D" id="3.30.930.10">
    <property type="entry name" value="Bira Bifunctional Protein, Domain 2"/>
    <property type="match status" value="1"/>
</dbReference>
<dbReference type="FunFam" id="3.30.70.380:FF:000001">
    <property type="entry name" value="Phenylalanine--tRNA ligase beta subunit"/>
    <property type="match status" value="1"/>
</dbReference>
<dbReference type="PROSITE" id="PS51483">
    <property type="entry name" value="B5"/>
    <property type="match status" value="1"/>
</dbReference>
<dbReference type="GO" id="GO:0009328">
    <property type="term" value="C:phenylalanine-tRNA ligase complex"/>
    <property type="evidence" value="ECO:0007669"/>
    <property type="project" value="TreeGrafter"/>
</dbReference>
<dbReference type="SMART" id="SM00873">
    <property type="entry name" value="B3_4"/>
    <property type="match status" value="1"/>
</dbReference>
<dbReference type="InterPro" id="IPR020825">
    <property type="entry name" value="Phe-tRNA_synthase-like_B3/B4"/>
</dbReference>
<dbReference type="SUPFAM" id="SSF56037">
    <property type="entry name" value="PheT/TilS domain"/>
    <property type="match status" value="1"/>
</dbReference>
<dbReference type="InterPro" id="IPR005146">
    <property type="entry name" value="B3/B4_tRNA-bd"/>
</dbReference>
<dbReference type="Gene3D" id="3.30.70.380">
    <property type="entry name" value="Ferrodoxin-fold anticodon-binding domain"/>
    <property type="match status" value="1"/>
</dbReference>
<dbReference type="PANTHER" id="PTHR10947">
    <property type="entry name" value="PHENYLALANYL-TRNA SYNTHETASE BETA CHAIN AND LEUCINE-RICH REPEAT-CONTAINING PROTEIN 47"/>
    <property type="match status" value="1"/>
</dbReference>
<dbReference type="RefSeq" id="WP_010076881.1">
    <property type="nucleotide sequence ID" value="NC_014393.1"/>
</dbReference>
<dbReference type="SMART" id="SM00874">
    <property type="entry name" value="B5"/>
    <property type="match status" value="1"/>
</dbReference>
<dbReference type="FunFam" id="3.50.40.10:FF:000001">
    <property type="entry name" value="Phenylalanine--tRNA ligase beta subunit"/>
    <property type="match status" value="1"/>
</dbReference>
<evidence type="ECO:0000256" key="10">
    <source>
        <dbReference type="ARBA" id="ARBA00022842"/>
    </source>
</evidence>
<dbReference type="Gene3D" id="3.30.56.10">
    <property type="match status" value="2"/>
</dbReference>
<dbReference type="EC" id="6.1.1.20" evidence="15"/>
<protein>
    <recommendedName>
        <fullName evidence="15">Phenylalanine--tRNA ligase beta subunit</fullName>
        <ecNumber evidence="15">6.1.1.20</ecNumber>
    </recommendedName>
    <alternativeName>
        <fullName evidence="15">Phenylalanyl-tRNA synthetase beta subunit</fullName>
        <shortName evidence="15">PheRS</shortName>
    </alternativeName>
</protein>
<keyword evidence="6 15" id="KW-0436">Ligase</keyword>
<dbReference type="GO" id="GO:0005524">
    <property type="term" value="F:ATP binding"/>
    <property type="evidence" value="ECO:0007669"/>
    <property type="project" value="UniProtKB-UniRule"/>
</dbReference>
<keyword evidence="21" id="KW-1185">Reference proteome</keyword>
<dbReference type="OrthoDB" id="9805455at2"/>
<comment type="subunit">
    <text evidence="3 15">Tetramer of two alpha and two beta subunits.</text>
</comment>
<evidence type="ECO:0000256" key="2">
    <source>
        <dbReference type="ARBA" id="ARBA00008653"/>
    </source>
</evidence>
<dbReference type="InterPro" id="IPR005121">
    <property type="entry name" value="Fdx_antiC-bd"/>
</dbReference>
<dbReference type="GO" id="GO:0000049">
    <property type="term" value="F:tRNA binding"/>
    <property type="evidence" value="ECO:0007669"/>
    <property type="project" value="UniProtKB-UniRule"/>
</dbReference>
<dbReference type="Pfam" id="PF03483">
    <property type="entry name" value="B3_4"/>
    <property type="match status" value="1"/>
</dbReference>
<organism evidence="20 21">
    <name type="scientific">Clostridium cellulovorans (strain ATCC 35296 / DSM 3052 / OCM 3 / 743B)</name>
    <dbReference type="NCBI Taxonomy" id="573061"/>
    <lineage>
        <taxon>Bacteria</taxon>
        <taxon>Bacillati</taxon>
        <taxon>Bacillota</taxon>
        <taxon>Clostridia</taxon>
        <taxon>Eubacteriales</taxon>
        <taxon>Clostridiaceae</taxon>
        <taxon>Clostridium</taxon>
    </lineage>
</organism>
<dbReference type="HOGENOM" id="CLU_016891_0_0_9"/>
<evidence type="ECO:0000313" key="21">
    <source>
        <dbReference type="Proteomes" id="UP000002730"/>
    </source>
</evidence>
<comment type="catalytic activity">
    <reaction evidence="14 15">
        <text>tRNA(Phe) + L-phenylalanine + ATP = L-phenylalanyl-tRNA(Phe) + AMP + diphosphate + H(+)</text>
        <dbReference type="Rhea" id="RHEA:19413"/>
        <dbReference type="Rhea" id="RHEA-COMP:9668"/>
        <dbReference type="Rhea" id="RHEA-COMP:9699"/>
        <dbReference type="ChEBI" id="CHEBI:15378"/>
        <dbReference type="ChEBI" id="CHEBI:30616"/>
        <dbReference type="ChEBI" id="CHEBI:33019"/>
        <dbReference type="ChEBI" id="CHEBI:58095"/>
        <dbReference type="ChEBI" id="CHEBI:78442"/>
        <dbReference type="ChEBI" id="CHEBI:78531"/>
        <dbReference type="ChEBI" id="CHEBI:456215"/>
        <dbReference type="EC" id="6.1.1.20"/>
    </reaction>
</comment>
<evidence type="ECO:0000256" key="14">
    <source>
        <dbReference type="ARBA" id="ARBA00049255"/>
    </source>
</evidence>
<proteinExistence type="inferred from homology"/>
<evidence type="ECO:0000256" key="4">
    <source>
        <dbReference type="ARBA" id="ARBA00022490"/>
    </source>
</evidence>
<keyword evidence="5 16" id="KW-0820">tRNA-binding</keyword>